<gene>
    <name evidence="2" type="ordered locus">BH0188</name>
</gene>
<name>Q9KGB6_HALH5</name>
<evidence type="ECO:0000313" key="3">
    <source>
        <dbReference type="Proteomes" id="UP000001258"/>
    </source>
</evidence>
<dbReference type="eggNOG" id="ENOG50308SH">
    <property type="taxonomic scope" value="Bacteria"/>
</dbReference>
<dbReference type="STRING" id="272558.gene:10726028"/>
<keyword evidence="1" id="KW-0812">Transmembrane</keyword>
<keyword evidence="1" id="KW-1133">Transmembrane helix</keyword>
<dbReference type="AlphaFoldDB" id="Q9KGB6"/>
<dbReference type="HOGENOM" id="CLU_2217723_0_0_9"/>
<keyword evidence="1" id="KW-0472">Membrane</keyword>
<sequence>MFCQEALKYEFQTIFVNLTTERKLAIYGSHGPIAIIGASNLMLGIDCFHCLTNLRGDPNMTEMMLEFMLGPLRAISAFYFDYQLIFNTIIISFALFNIGKLRKTNT</sequence>
<proteinExistence type="predicted"/>
<dbReference type="PIR" id="D83673">
    <property type="entry name" value="D83673"/>
</dbReference>
<dbReference type="Proteomes" id="UP000001258">
    <property type="component" value="Chromosome"/>
</dbReference>
<keyword evidence="3" id="KW-1185">Reference proteome</keyword>
<accession>Q9KGB6</accession>
<organism evidence="2 3">
    <name type="scientific">Halalkalibacterium halodurans (strain ATCC BAA-125 / DSM 18197 / FERM 7344 / JCM 9153 / C-125)</name>
    <name type="common">Bacillus halodurans</name>
    <dbReference type="NCBI Taxonomy" id="272558"/>
    <lineage>
        <taxon>Bacteria</taxon>
        <taxon>Bacillati</taxon>
        <taxon>Bacillota</taxon>
        <taxon>Bacilli</taxon>
        <taxon>Bacillales</taxon>
        <taxon>Bacillaceae</taxon>
        <taxon>Halalkalibacterium (ex Joshi et al. 2022)</taxon>
    </lineage>
</organism>
<protein>
    <submittedName>
        <fullName evidence="2">BH0188 protein</fullName>
    </submittedName>
</protein>
<reference evidence="2 3" key="1">
    <citation type="journal article" date="2000" name="Nucleic Acids Res.">
        <title>Complete genome sequence of the alkaliphilic bacterium Bacillus halodurans and genomic sequence comparison with Bacillus subtilis.</title>
        <authorList>
            <person name="Takami H."/>
            <person name="Nakasone K."/>
            <person name="Takaki Y."/>
            <person name="Maeno G."/>
            <person name="Sasaki R."/>
            <person name="Masui N."/>
            <person name="Fuji F."/>
            <person name="Hirama C."/>
            <person name="Nakamura Y."/>
            <person name="Ogasawara N."/>
            <person name="Kuhara S."/>
            <person name="Horikoshi K."/>
        </authorList>
    </citation>
    <scope>NUCLEOTIDE SEQUENCE [LARGE SCALE GENOMIC DNA]</scope>
    <source>
        <strain evidence="3">ATCC BAA-125 / DSM 18197 / FERM 7344 / JCM 9153 / C-125</strain>
    </source>
</reference>
<dbReference type="EMBL" id="BA000004">
    <property type="protein sequence ID" value="BAB03907.1"/>
    <property type="molecule type" value="Genomic_DNA"/>
</dbReference>
<dbReference type="KEGG" id="bha:BH0188"/>
<evidence type="ECO:0000256" key="1">
    <source>
        <dbReference type="SAM" id="Phobius"/>
    </source>
</evidence>
<feature type="transmembrane region" description="Helical" evidence="1">
    <location>
        <begin position="74"/>
        <end position="96"/>
    </location>
</feature>
<evidence type="ECO:0000313" key="2">
    <source>
        <dbReference type="EMBL" id="BAB03907.1"/>
    </source>
</evidence>